<dbReference type="GO" id="GO:0020002">
    <property type="term" value="C:host cell plasma membrane"/>
    <property type="evidence" value="ECO:0007669"/>
    <property type="project" value="UniProtKB-SubCell"/>
</dbReference>
<dbReference type="InterPro" id="IPR012344">
    <property type="entry name" value="Matrix_HIV/RSV_N"/>
</dbReference>
<keyword evidence="6" id="KW-0597">Phosphoprotein</keyword>
<keyword evidence="16 27" id="KW-0863">Zinc-finger</keyword>
<dbReference type="GO" id="GO:0005198">
    <property type="term" value="F:structural molecule activity"/>
    <property type="evidence" value="ECO:0007669"/>
    <property type="project" value="InterPro"/>
</dbReference>
<evidence type="ECO:0000256" key="2">
    <source>
        <dbReference type="ARBA" id="ARBA00004560"/>
    </source>
</evidence>
<evidence type="ECO:0000256" key="4">
    <source>
        <dbReference type="ARBA" id="ARBA00022462"/>
    </source>
</evidence>
<proteinExistence type="inferred from homology"/>
<dbReference type="Gene3D" id="1.10.375.10">
    <property type="entry name" value="Human Immunodeficiency Virus Type 1 Capsid Protein"/>
    <property type="match status" value="1"/>
</dbReference>
<dbReference type="SUPFAM" id="SSF47943">
    <property type="entry name" value="Retrovirus capsid protein, N-terminal core domain"/>
    <property type="match status" value="1"/>
</dbReference>
<keyword evidence="5" id="KW-1032">Host cell membrane</keyword>
<dbReference type="Pfam" id="PF00098">
    <property type="entry name" value="zf-CCHC"/>
    <property type="match status" value="2"/>
</dbReference>
<comment type="subcellular location">
    <molecule>Matrix protein p17</molecule>
    <subcellularLocation>
        <location evidence="28">Virion membrane</location>
        <topology evidence="28">Lipid-anchor</topology>
    </subcellularLocation>
    <subcellularLocation>
        <location evidence="28">Host nucleus</location>
    </subcellularLocation>
    <subcellularLocation>
        <location evidence="28">Host cytoplasm</location>
    </subcellularLocation>
</comment>
<keyword evidence="19" id="KW-1043">Host membrane</keyword>
<evidence type="ECO:0000256" key="22">
    <source>
        <dbReference type="ARBA" id="ARBA00023086"/>
    </source>
</evidence>
<dbReference type="SUPFAM" id="SSF47353">
    <property type="entry name" value="Retrovirus capsid dimerization domain-like"/>
    <property type="match status" value="1"/>
</dbReference>
<evidence type="ECO:0000256" key="30">
    <source>
        <dbReference type="SAM" id="MobiDB-lite"/>
    </source>
</evidence>
<evidence type="ECO:0000256" key="12">
    <source>
        <dbReference type="ARBA" id="ARBA00022707"/>
    </source>
</evidence>
<evidence type="ECO:0000256" key="8">
    <source>
        <dbReference type="ARBA" id="ARBA00022562"/>
    </source>
</evidence>
<dbReference type="InterPro" id="IPR036875">
    <property type="entry name" value="Znf_CCHC_sf"/>
</dbReference>
<keyword evidence="15" id="KW-0688">Ribosomal frameshifting</keyword>
<keyword evidence="17 28" id="KW-0862">Zinc</keyword>
<comment type="subcellular location">
    <subcellularLocation>
        <location evidence="1">Host cell membrane</location>
        <topology evidence="1">Lipid-anchor</topology>
    </subcellularLocation>
    <subcellularLocation>
        <location evidence="2">Host endosome</location>
        <location evidence="2">Host multivesicular body</location>
    </subcellularLocation>
    <subcellularLocation>
        <location evidence="26">Virion membrane</location>
        <topology evidence="26">Lipid-anchor</topology>
    </subcellularLocation>
    <subcellularLocation>
        <location evidence="28">Virion</location>
    </subcellularLocation>
    <subcellularLocation>
        <location evidence="28">Host cytoplasm</location>
    </subcellularLocation>
    <subcellularLocation>
        <location evidence="28">Host nucleus</location>
    </subcellularLocation>
</comment>
<dbReference type="SUPFAM" id="SSF47836">
    <property type="entry name" value="Retroviral matrix proteins"/>
    <property type="match status" value="1"/>
</dbReference>
<dbReference type="InterPro" id="IPR008916">
    <property type="entry name" value="Retrov_capsid_C"/>
</dbReference>
<evidence type="ECO:0000256" key="26">
    <source>
        <dbReference type="ARBA" id="ARBA00037826"/>
    </source>
</evidence>
<evidence type="ECO:0000313" key="32">
    <source>
        <dbReference type="EMBL" id="QDR91375.1"/>
    </source>
</evidence>
<name>A0A517EP49_HV1</name>
<evidence type="ECO:0000256" key="19">
    <source>
        <dbReference type="ARBA" id="ARBA00022870"/>
    </source>
</evidence>
<dbReference type="InterPro" id="IPR008919">
    <property type="entry name" value="Retrov_capsid_N"/>
</dbReference>
<keyword evidence="10" id="KW-1188">Viral release from host cell</keyword>
<evidence type="ECO:0000256" key="13">
    <source>
        <dbReference type="ARBA" id="ARBA00022723"/>
    </source>
</evidence>
<keyword evidence="4" id="KW-1187">Viral budding via the host ESCRT complexes</keyword>
<dbReference type="FunFam" id="1.10.375.10:FF:000001">
    <property type="entry name" value="Gag polyprotein"/>
    <property type="match status" value="1"/>
</dbReference>
<dbReference type="GO" id="GO:0019013">
    <property type="term" value="C:viral nucleocapsid"/>
    <property type="evidence" value="ECO:0007669"/>
    <property type="project" value="UniProtKB-KW"/>
</dbReference>
<keyword evidence="13 28" id="KW-0479">Metal-binding</keyword>
<comment type="PTM">
    <molecule>Gag-Pol polyprotein</molecule>
    <text evidence="28">Specific enzymatic cleavages by the viral protease yield mature proteins.</text>
</comment>
<organismHost>
    <name type="scientific">Homo sapiens</name>
    <name type="common">Human</name>
    <dbReference type="NCBI Taxonomy" id="9606"/>
</organismHost>
<evidence type="ECO:0000256" key="5">
    <source>
        <dbReference type="ARBA" id="ARBA00022511"/>
    </source>
</evidence>
<evidence type="ECO:0000256" key="15">
    <source>
        <dbReference type="ARBA" id="ARBA00022758"/>
    </source>
</evidence>
<dbReference type="InterPro" id="IPR000071">
    <property type="entry name" value="Lentvrl_matrix_N"/>
</dbReference>
<evidence type="ECO:0000256" key="29">
    <source>
        <dbReference type="SAM" id="Coils"/>
    </source>
</evidence>
<dbReference type="PANTHER" id="PTHR40389">
    <property type="entry name" value="ENDOGENOUS RETROVIRUS GROUP K MEMBER 24 GAG POLYPROTEIN-RELATED"/>
    <property type="match status" value="1"/>
</dbReference>
<dbReference type="InterPro" id="IPR045345">
    <property type="entry name" value="Gag_p24_C"/>
</dbReference>
<dbReference type="GO" id="GO:0039702">
    <property type="term" value="P:viral budding via host ESCRT complex"/>
    <property type="evidence" value="ECO:0007669"/>
    <property type="project" value="UniProtKB-KW"/>
</dbReference>
<keyword evidence="29" id="KW-0175">Coiled coil</keyword>
<dbReference type="FunFam" id="1.10.1200.30:FF:000001">
    <property type="entry name" value="Gag polyprotein"/>
    <property type="match status" value="1"/>
</dbReference>
<dbReference type="GO" id="GO:0003723">
    <property type="term" value="F:RNA binding"/>
    <property type="evidence" value="ECO:0007669"/>
    <property type="project" value="UniProtKB-KW"/>
</dbReference>
<dbReference type="GO" id="GO:0008270">
    <property type="term" value="F:zinc ion binding"/>
    <property type="evidence" value="ECO:0007669"/>
    <property type="project" value="UniProtKB-KW"/>
</dbReference>
<dbReference type="GO" id="GO:0042025">
    <property type="term" value="C:host cell nucleus"/>
    <property type="evidence" value="ECO:0007669"/>
    <property type="project" value="UniProtKB-SubCell"/>
</dbReference>
<dbReference type="Gene3D" id="1.10.1200.30">
    <property type="match status" value="1"/>
</dbReference>
<keyword evidence="20 28" id="KW-0694">RNA-binding</keyword>
<keyword evidence="11" id="KW-1198">Viral budding</keyword>
<dbReference type="InterPro" id="IPR014817">
    <property type="entry name" value="Gag_p6"/>
</dbReference>
<dbReference type="InterPro" id="IPR050195">
    <property type="entry name" value="Primate_lentivir_Gag_pol-like"/>
</dbReference>
<evidence type="ECO:0000256" key="25">
    <source>
        <dbReference type="ARBA" id="ARBA00023288"/>
    </source>
</evidence>
<evidence type="ECO:0000256" key="17">
    <source>
        <dbReference type="ARBA" id="ARBA00022833"/>
    </source>
</evidence>
<dbReference type="GO" id="GO:0055036">
    <property type="term" value="C:virion membrane"/>
    <property type="evidence" value="ECO:0007669"/>
    <property type="project" value="UniProtKB-SubCell"/>
</dbReference>
<dbReference type="Gene3D" id="1.10.150.90">
    <property type="entry name" value="Immunodeficiency lentiviruses, gag gene matrix protein p17"/>
    <property type="match status" value="1"/>
</dbReference>
<dbReference type="PROSITE" id="PS50158">
    <property type="entry name" value="ZF_CCHC"/>
    <property type="match status" value="2"/>
</dbReference>
<feature type="region of interest" description="Disordered" evidence="30">
    <location>
        <begin position="434"/>
        <end position="495"/>
    </location>
</feature>
<evidence type="ECO:0000259" key="31">
    <source>
        <dbReference type="PROSITE" id="PS50158"/>
    </source>
</evidence>
<evidence type="ECO:0000256" key="11">
    <source>
        <dbReference type="ARBA" id="ARBA00022637"/>
    </source>
</evidence>
<keyword evidence="14" id="KW-0677">Repeat</keyword>
<keyword evidence="21" id="KW-1039">Host endosome</keyword>
<evidence type="ECO:0000256" key="20">
    <source>
        <dbReference type="ARBA" id="ARBA00022884"/>
    </source>
</evidence>
<sequence length="495" mass="55520">MGARASILRGGKLDKWEKIRLRPGGKKHYMLKHLVWASRELERFALNPGLLESSEGCKQIIRQLHPALQTGTEELRSLYNTVATLYCVHENMEVRDTKEALDKIEEEQNKSQQKAQKAKAADEKVSQNYPIVQNLQGQMVHQALSPRTLNAWVKVIEEKAFSPEVIPMFTALSEGATPQDLNTMLNTVGGHQAAMQMLKDTINEEAAEWDRLHPVHAGPIPPGQMREPRGSDIAGTTSTLQEQIAWMTGNPPVPVGDIYKRWIILGLNKIVRMYSPVSILDIRQGPKEPFRDYVDRFFKTLRAEQATQEVKNWMTDTLLVQNANPDCKTILRALGPGATLEEMMTACQGVGGPGHKARVLAEAMSQANSNIMMQRSNFKGPKRNIKCFNCGKEGHIARNCRAPRKKGCWKCGKEGHQMKDCTERQANFLGRIWPSHKGRPGNFLQNRPEPTAPPAESFTESFKIEETTPAQKQETGNREPLISLKSLFGSDPLSQ</sequence>
<evidence type="ECO:0000256" key="14">
    <source>
        <dbReference type="ARBA" id="ARBA00022737"/>
    </source>
</evidence>
<dbReference type="GO" id="GO:0075523">
    <property type="term" value="P:viral translational frameshifting"/>
    <property type="evidence" value="ECO:0007669"/>
    <property type="project" value="UniProtKB-KW"/>
</dbReference>
<evidence type="ECO:0000256" key="7">
    <source>
        <dbReference type="ARBA" id="ARBA00022561"/>
    </source>
</evidence>
<organism evidence="32">
    <name type="scientific">Human immunodeficiency virus type 1</name>
    <name type="common">HIV-1</name>
    <dbReference type="NCBI Taxonomy" id="11676"/>
    <lineage>
        <taxon>Viruses</taxon>
        <taxon>Riboviria</taxon>
        <taxon>Pararnavirae</taxon>
        <taxon>Artverviricota</taxon>
        <taxon>Revtraviricetes</taxon>
        <taxon>Ortervirales</taxon>
        <taxon>Retroviridae</taxon>
        <taxon>Orthoretrovirinae</taxon>
        <taxon>Lentivirus</taxon>
        <taxon>Lentivirus humimdef1</taxon>
    </lineage>
</organism>
<gene>
    <name evidence="32" type="primary">gag</name>
</gene>
<evidence type="ECO:0000256" key="27">
    <source>
        <dbReference type="PROSITE-ProRule" id="PRU00047"/>
    </source>
</evidence>
<evidence type="ECO:0000256" key="3">
    <source>
        <dbReference type="ARBA" id="ARBA00008364"/>
    </source>
</evidence>
<dbReference type="GO" id="GO:0072494">
    <property type="term" value="C:host multivesicular body"/>
    <property type="evidence" value="ECO:0007669"/>
    <property type="project" value="UniProtKB-SubCell"/>
</dbReference>
<dbReference type="PRINTS" id="PR00234">
    <property type="entry name" value="HIV1MATRIX"/>
</dbReference>
<dbReference type="Pfam" id="PF08705">
    <property type="entry name" value="Gag_p6"/>
    <property type="match status" value="1"/>
</dbReference>
<protein>
    <recommendedName>
        <fullName evidence="28">Gag polyprotein</fullName>
    </recommendedName>
    <component>
        <recommendedName>
            <fullName evidence="28">Matrix protein p17</fullName>
            <shortName evidence="28">MA</shortName>
        </recommendedName>
    </component>
</protein>
<dbReference type="PANTHER" id="PTHR40389:SF4">
    <property type="match status" value="1"/>
</dbReference>
<dbReference type="Pfam" id="PF19317">
    <property type="entry name" value="Gag_p24_C"/>
    <property type="match status" value="1"/>
</dbReference>
<keyword evidence="25" id="KW-0449">Lipoprotein</keyword>
<dbReference type="Gene3D" id="4.10.60.10">
    <property type="entry name" value="Zinc finger, CCHC-type"/>
    <property type="match status" value="1"/>
</dbReference>
<evidence type="ECO:0000256" key="1">
    <source>
        <dbReference type="ARBA" id="ARBA00004425"/>
    </source>
</evidence>
<keyword evidence="12" id="KW-0519">Myristate</keyword>
<dbReference type="InterPro" id="IPR010999">
    <property type="entry name" value="Retrovr_matrix"/>
</dbReference>
<reference evidence="32" key="1">
    <citation type="submission" date="2019-06" db="EMBL/GenBank/DDBJ databases">
        <title>The Replication-Competent HIV-1 Latent Reservoir is Primarily Established Near the Time of Therapy Initiation.</title>
        <authorList>
            <person name="Abrahams M.-R."/>
            <person name="Joseph S.B."/>
            <person name="Garrett N."/>
            <person name="Tyers L."/>
            <person name="Moeser M.J."/>
            <person name="Archin N."/>
            <person name="Council O.D."/>
            <person name="Matten D."/>
            <person name="Zhou S."/>
            <person name="Doolabh D."/>
            <person name="Anthony C."/>
            <person name="Goonetilleke N."/>
            <person name="Karim S.A."/>
            <person name="Margolis D.M."/>
            <person name="Pond S.K."/>
            <person name="Williamson C."/>
            <person name="Swanstrom R."/>
        </authorList>
    </citation>
    <scope>NUCLEOTIDE SEQUENCE</scope>
    <source>
        <strain evidence="32">CAP257-B-W15</strain>
        <strain evidence="33">CAP257-W25</strain>
    </source>
</reference>
<dbReference type="InterPro" id="IPR001878">
    <property type="entry name" value="Znf_CCHC"/>
</dbReference>
<dbReference type="Gene3D" id="1.20.5.760">
    <property type="entry name" value="Single helix bin"/>
    <property type="match status" value="1"/>
</dbReference>
<keyword evidence="9 28" id="KW-0945">Host-virus interaction</keyword>
<evidence type="ECO:0000256" key="23">
    <source>
        <dbReference type="ARBA" id="ARBA00023136"/>
    </source>
</evidence>
<evidence type="ECO:0000256" key="6">
    <source>
        <dbReference type="ARBA" id="ARBA00022553"/>
    </source>
</evidence>
<dbReference type="EMBL" id="MN097603">
    <property type="protein sequence ID" value="QDR91375.1"/>
    <property type="molecule type" value="Genomic_RNA"/>
</dbReference>
<evidence type="ECO:0000256" key="10">
    <source>
        <dbReference type="ARBA" id="ARBA00022612"/>
    </source>
</evidence>
<accession>A0A517EP49</accession>
<comment type="similarity">
    <text evidence="3">Belongs to the primate lentivirus group gag polyprotein family.</text>
</comment>
<keyword evidence="8 28" id="KW-1048">Host nucleus</keyword>
<dbReference type="SMART" id="SM00343">
    <property type="entry name" value="ZnF_C2HC"/>
    <property type="match status" value="2"/>
</dbReference>
<keyword evidence="24 28" id="KW-1035">Host cytoplasm</keyword>
<evidence type="ECO:0000256" key="18">
    <source>
        <dbReference type="ARBA" id="ARBA00022844"/>
    </source>
</evidence>
<evidence type="ECO:0000256" key="24">
    <source>
        <dbReference type="ARBA" id="ARBA00023200"/>
    </source>
</evidence>
<dbReference type="FunFam" id="4.10.60.10:FF:000001">
    <property type="entry name" value="Gag polyprotein"/>
    <property type="match status" value="1"/>
</dbReference>
<evidence type="ECO:0000313" key="33">
    <source>
        <dbReference type="EMBL" id="QDR91482.1"/>
    </source>
</evidence>
<dbReference type="Gene3D" id="6.10.250.390">
    <property type="match status" value="1"/>
</dbReference>
<feature type="coiled-coil region" evidence="29">
    <location>
        <begin position="87"/>
        <end position="124"/>
    </location>
</feature>
<dbReference type="EMBL" id="MN097621">
    <property type="protein sequence ID" value="QDR91482.1"/>
    <property type="molecule type" value="Genomic_RNA"/>
</dbReference>
<evidence type="ECO:0000256" key="16">
    <source>
        <dbReference type="ARBA" id="ARBA00022771"/>
    </source>
</evidence>
<evidence type="ECO:0000256" key="21">
    <source>
        <dbReference type="ARBA" id="ARBA00023046"/>
    </source>
</evidence>
<dbReference type="SUPFAM" id="SSF57756">
    <property type="entry name" value="Retrovirus zinc finger-like domains"/>
    <property type="match status" value="1"/>
</dbReference>
<evidence type="ECO:0000256" key="9">
    <source>
        <dbReference type="ARBA" id="ARBA00022581"/>
    </source>
</evidence>
<keyword evidence="23" id="KW-0472">Membrane</keyword>
<keyword evidence="18 28" id="KW-0946">Virion</keyword>
<evidence type="ECO:0000256" key="28">
    <source>
        <dbReference type="RuleBase" id="RU004487"/>
    </source>
</evidence>
<feature type="domain" description="CCHC-type" evidence="31">
    <location>
        <begin position="386"/>
        <end position="401"/>
    </location>
</feature>
<dbReference type="Pfam" id="PF00540">
    <property type="entry name" value="Gag_p17"/>
    <property type="match status" value="1"/>
</dbReference>
<keyword evidence="22 28" id="KW-0543">Viral nucleoprotein</keyword>
<feature type="domain" description="CCHC-type" evidence="31">
    <location>
        <begin position="408"/>
        <end position="423"/>
    </location>
</feature>
<keyword evidence="7 28" id="KW-0167">Capsid protein</keyword>
<dbReference type="Pfam" id="PF00607">
    <property type="entry name" value="Gag_p24"/>
    <property type="match status" value="1"/>
</dbReference>